<name>A0A517NB57_9BACT</name>
<keyword evidence="3" id="KW-1185">Reference proteome</keyword>
<keyword evidence="1" id="KW-0472">Membrane</keyword>
<accession>A0A517NB57</accession>
<dbReference type="KEGG" id="rlc:K227x_27550"/>
<organism evidence="2 3">
    <name type="scientific">Rubripirellula lacrimiformis</name>
    <dbReference type="NCBI Taxonomy" id="1930273"/>
    <lineage>
        <taxon>Bacteria</taxon>
        <taxon>Pseudomonadati</taxon>
        <taxon>Planctomycetota</taxon>
        <taxon>Planctomycetia</taxon>
        <taxon>Pirellulales</taxon>
        <taxon>Pirellulaceae</taxon>
        <taxon>Rubripirellula</taxon>
    </lineage>
</organism>
<proteinExistence type="predicted"/>
<feature type="transmembrane region" description="Helical" evidence="1">
    <location>
        <begin position="56"/>
        <end position="80"/>
    </location>
</feature>
<dbReference type="EMBL" id="CP036525">
    <property type="protein sequence ID" value="QDT04364.1"/>
    <property type="molecule type" value="Genomic_DNA"/>
</dbReference>
<feature type="transmembrane region" description="Helical" evidence="1">
    <location>
        <begin position="86"/>
        <end position="107"/>
    </location>
</feature>
<sequence>MRPCNQCGEPIDNSAVVCVACEASSGSSHRTSTPSPDARPRETDCCSVKQSSHWSLIFVGAGLHGIPAAITMMIAAQIAFWSRIPLTTTCYIGLGVLVAYALFGGLADRLPTGVDKAE</sequence>
<protein>
    <submittedName>
        <fullName evidence="2">Uncharacterized protein</fullName>
    </submittedName>
</protein>
<reference evidence="2 3" key="1">
    <citation type="submission" date="2019-02" db="EMBL/GenBank/DDBJ databases">
        <title>Deep-cultivation of Planctomycetes and their phenomic and genomic characterization uncovers novel biology.</title>
        <authorList>
            <person name="Wiegand S."/>
            <person name="Jogler M."/>
            <person name="Boedeker C."/>
            <person name="Pinto D."/>
            <person name="Vollmers J."/>
            <person name="Rivas-Marin E."/>
            <person name="Kohn T."/>
            <person name="Peeters S.H."/>
            <person name="Heuer A."/>
            <person name="Rast P."/>
            <person name="Oberbeckmann S."/>
            <person name="Bunk B."/>
            <person name="Jeske O."/>
            <person name="Meyerdierks A."/>
            <person name="Storesund J.E."/>
            <person name="Kallscheuer N."/>
            <person name="Luecker S."/>
            <person name="Lage O.M."/>
            <person name="Pohl T."/>
            <person name="Merkel B.J."/>
            <person name="Hornburger P."/>
            <person name="Mueller R.-W."/>
            <person name="Bruemmer F."/>
            <person name="Labrenz M."/>
            <person name="Spormann A.M."/>
            <person name="Op den Camp H."/>
            <person name="Overmann J."/>
            <person name="Amann R."/>
            <person name="Jetten M.S.M."/>
            <person name="Mascher T."/>
            <person name="Medema M.H."/>
            <person name="Devos D.P."/>
            <person name="Kaster A.-K."/>
            <person name="Ovreas L."/>
            <person name="Rohde M."/>
            <person name="Galperin M.Y."/>
            <person name="Jogler C."/>
        </authorList>
    </citation>
    <scope>NUCLEOTIDE SEQUENCE [LARGE SCALE GENOMIC DNA]</scope>
    <source>
        <strain evidence="2 3">K22_7</strain>
    </source>
</reference>
<keyword evidence="1" id="KW-0812">Transmembrane</keyword>
<evidence type="ECO:0000313" key="2">
    <source>
        <dbReference type="EMBL" id="QDT04364.1"/>
    </source>
</evidence>
<evidence type="ECO:0000313" key="3">
    <source>
        <dbReference type="Proteomes" id="UP000318538"/>
    </source>
</evidence>
<keyword evidence="1" id="KW-1133">Transmembrane helix</keyword>
<dbReference type="Proteomes" id="UP000318538">
    <property type="component" value="Chromosome"/>
</dbReference>
<evidence type="ECO:0000256" key="1">
    <source>
        <dbReference type="SAM" id="Phobius"/>
    </source>
</evidence>
<gene>
    <name evidence="2" type="ORF">K227x_27550</name>
</gene>
<dbReference type="AlphaFoldDB" id="A0A517NB57"/>